<dbReference type="Proteomes" id="UP001153678">
    <property type="component" value="Unassembled WGS sequence"/>
</dbReference>
<gene>
    <name evidence="1" type="ORF">FWILDA_LOCUS2822</name>
</gene>
<comment type="caution">
    <text evidence="1">The sequence shown here is derived from an EMBL/GenBank/DDBJ whole genome shotgun (WGS) entry which is preliminary data.</text>
</comment>
<organism evidence="1 2">
    <name type="scientific">Funneliformis geosporum</name>
    <dbReference type="NCBI Taxonomy" id="1117311"/>
    <lineage>
        <taxon>Eukaryota</taxon>
        <taxon>Fungi</taxon>
        <taxon>Fungi incertae sedis</taxon>
        <taxon>Mucoromycota</taxon>
        <taxon>Glomeromycotina</taxon>
        <taxon>Glomeromycetes</taxon>
        <taxon>Glomerales</taxon>
        <taxon>Glomeraceae</taxon>
        <taxon>Funneliformis</taxon>
    </lineage>
</organism>
<keyword evidence="2" id="KW-1185">Reference proteome</keyword>
<evidence type="ECO:0000313" key="1">
    <source>
        <dbReference type="EMBL" id="CAI2166941.1"/>
    </source>
</evidence>
<dbReference type="EMBL" id="CAMKVN010000347">
    <property type="protein sequence ID" value="CAI2166941.1"/>
    <property type="molecule type" value="Genomic_DNA"/>
</dbReference>
<protein>
    <submittedName>
        <fullName evidence="1">11079_t:CDS:1</fullName>
    </submittedName>
</protein>
<dbReference type="OrthoDB" id="2341755at2759"/>
<proteinExistence type="predicted"/>
<evidence type="ECO:0000313" key="2">
    <source>
        <dbReference type="Proteomes" id="UP001153678"/>
    </source>
</evidence>
<sequence length="185" mass="21029">MDNFGRKWCDDSSQHGVGRPVYLLYDKHLSSSVNLIDFQTTNQISIQISKSTGNLDTTLRGRKGTILESSKSGNDFLEIYTSETPFKSKEDFVWSIVYRHLENQSKIIEDTTGIRLEEQAHFATGRERKFVEDRGALESRQLLQNERMACPITVEARPPNENAYNLHGNTTNNIAMLELSTDNAI</sequence>
<reference evidence="1" key="1">
    <citation type="submission" date="2022-08" db="EMBL/GenBank/DDBJ databases">
        <authorList>
            <person name="Kallberg Y."/>
            <person name="Tangrot J."/>
            <person name="Rosling A."/>
        </authorList>
    </citation>
    <scope>NUCLEOTIDE SEQUENCE</scope>
    <source>
        <strain evidence="1">Wild A</strain>
    </source>
</reference>
<accession>A0A9W4SFW6</accession>
<dbReference type="AlphaFoldDB" id="A0A9W4SFW6"/>
<name>A0A9W4SFW6_9GLOM</name>